<sequence>MLFYIVYGLQIAEGFEGYWPSILYYTTYITGVFIWIPIVSKVGIQRALYWTVSITIVSIISLVFFGDHSIWLEGSALVSGFSVSTIFSMTSTLLFRYVESGGKIFNKNHQTIIIFIVFILLITFLLAIKLVSLPLLTLIYGICLTSILFAIKKLPSIDRVKEMSTLPIMRAFGRFLLFSVLVILLRTSRNINNDQIILFIFFISVVLVIFMLVGLIRGQVFHKLSESLPVKLRALSFLLGLGNGYLFLIGIFYSFTFYDIFTAVFILGAPYLFGFLMSTLIGHKIAKKIRPLYLFLVSTFLLVFGFYSPIFIIISVTIGSFTINMLNGLNNMKVYSLNPVHRELSILVNTTWKNLGNLCMQFFVLVVIVFVGVYYDVEWSQLFQTILGRSKLPIPGLSIPLLMFTLTFSCWLGMVGLAVWIKKGASPKGK</sequence>
<keyword evidence="3" id="KW-1185">Reference proteome</keyword>
<evidence type="ECO:0000313" key="2">
    <source>
        <dbReference type="EMBL" id="WXB94799.1"/>
    </source>
</evidence>
<feature type="transmembrane region" description="Helical" evidence="1">
    <location>
        <begin position="396"/>
        <end position="421"/>
    </location>
</feature>
<dbReference type="Proteomes" id="UP001387364">
    <property type="component" value="Chromosome"/>
</dbReference>
<evidence type="ECO:0008006" key="4">
    <source>
        <dbReference type="Google" id="ProtNLM"/>
    </source>
</evidence>
<feature type="transmembrane region" description="Helical" evidence="1">
    <location>
        <begin position="47"/>
        <end position="65"/>
    </location>
</feature>
<accession>A0ABZ2NBJ4</accession>
<keyword evidence="1" id="KW-0812">Transmembrane</keyword>
<reference evidence="2 3" key="1">
    <citation type="submission" date="2024-02" db="EMBL/GenBank/DDBJ databases">
        <title>Seven novel Bacillus-like species.</title>
        <authorList>
            <person name="Liu G."/>
        </authorList>
    </citation>
    <scope>NUCLEOTIDE SEQUENCE [LARGE SCALE GENOMIC DNA]</scope>
    <source>
        <strain evidence="2 3">FJAT-52991</strain>
    </source>
</reference>
<feature type="transmembrane region" description="Helical" evidence="1">
    <location>
        <begin position="261"/>
        <end position="281"/>
    </location>
</feature>
<feature type="transmembrane region" description="Helical" evidence="1">
    <location>
        <begin position="22"/>
        <end position="40"/>
    </location>
</feature>
<gene>
    <name evidence="2" type="ORF">WDJ61_01195</name>
</gene>
<keyword evidence="1" id="KW-0472">Membrane</keyword>
<feature type="transmembrane region" description="Helical" evidence="1">
    <location>
        <begin position="355"/>
        <end position="375"/>
    </location>
</feature>
<feature type="transmembrane region" description="Helical" evidence="1">
    <location>
        <begin position="77"/>
        <end position="98"/>
    </location>
</feature>
<keyword evidence="1" id="KW-1133">Transmembrane helix</keyword>
<protein>
    <recommendedName>
        <fullName evidence="4">MFS transporter</fullName>
    </recommendedName>
</protein>
<feature type="transmembrane region" description="Helical" evidence="1">
    <location>
        <begin position="293"/>
        <end position="323"/>
    </location>
</feature>
<feature type="transmembrane region" description="Helical" evidence="1">
    <location>
        <begin position="195"/>
        <end position="216"/>
    </location>
</feature>
<feature type="transmembrane region" description="Helical" evidence="1">
    <location>
        <begin position="134"/>
        <end position="151"/>
    </location>
</feature>
<organism evidence="2 3">
    <name type="scientific">Bacillus kandeliae</name>
    <dbReference type="NCBI Taxonomy" id="3129297"/>
    <lineage>
        <taxon>Bacteria</taxon>
        <taxon>Bacillati</taxon>
        <taxon>Bacillota</taxon>
        <taxon>Bacilli</taxon>
        <taxon>Bacillales</taxon>
        <taxon>Bacillaceae</taxon>
        <taxon>Bacillus</taxon>
    </lineage>
</organism>
<name>A0ABZ2NBJ4_9BACI</name>
<evidence type="ECO:0000256" key="1">
    <source>
        <dbReference type="SAM" id="Phobius"/>
    </source>
</evidence>
<evidence type="ECO:0000313" key="3">
    <source>
        <dbReference type="Proteomes" id="UP001387364"/>
    </source>
</evidence>
<dbReference type="EMBL" id="CP147404">
    <property type="protein sequence ID" value="WXB94799.1"/>
    <property type="molecule type" value="Genomic_DNA"/>
</dbReference>
<proteinExistence type="predicted"/>
<feature type="transmembrane region" description="Helical" evidence="1">
    <location>
        <begin position="110"/>
        <end position="128"/>
    </location>
</feature>
<feature type="transmembrane region" description="Helical" evidence="1">
    <location>
        <begin position="237"/>
        <end position="255"/>
    </location>
</feature>
<dbReference type="RefSeq" id="WP_338754648.1">
    <property type="nucleotide sequence ID" value="NZ_CP147404.1"/>
</dbReference>